<evidence type="ECO:0000256" key="2">
    <source>
        <dbReference type="ARBA" id="ARBA00023002"/>
    </source>
</evidence>
<name>A0ABR1J2S9_9AGAR</name>
<dbReference type="Gene3D" id="3.40.50.720">
    <property type="entry name" value="NAD(P)-binding Rossmann-like Domain"/>
    <property type="match status" value="1"/>
</dbReference>
<protein>
    <submittedName>
        <fullName evidence="4">Uncharacterized protein</fullName>
    </submittedName>
</protein>
<dbReference type="Proteomes" id="UP001498398">
    <property type="component" value="Unassembled WGS sequence"/>
</dbReference>
<dbReference type="Pfam" id="PF00106">
    <property type="entry name" value="adh_short"/>
    <property type="match status" value="1"/>
</dbReference>
<proteinExistence type="inferred from homology"/>
<dbReference type="PANTHER" id="PTHR24321">
    <property type="entry name" value="DEHYDROGENASES, SHORT CHAIN"/>
    <property type="match status" value="1"/>
</dbReference>
<dbReference type="InterPro" id="IPR036291">
    <property type="entry name" value="NAD(P)-bd_dom_sf"/>
</dbReference>
<dbReference type="PANTHER" id="PTHR24321:SF8">
    <property type="entry name" value="ESTRADIOL 17-BETA-DEHYDROGENASE 8-RELATED"/>
    <property type="match status" value="1"/>
</dbReference>
<dbReference type="CDD" id="cd05233">
    <property type="entry name" value="SDR_c"/>
    <property type="match status" value="1"/>
</dbReference>
<keyword evidence="5" id="KW-1185">Reference proteome</keyword>
<dbReference type="PRINTS" id="PR00080">
    <property type="entry name" value="SDRFAMILY"/>
</dbReference>
<dbReference type="EMBL" id="JBANRG010000038">
    <property type="protein sequence ID" value="KAK7448426.1"/>
    <property type="molecule type" value="Genomic_DNA"/>
</dbReference>
<dbReference type="PRINTS" id="PR00081">
    <property type="entry name" value="GDHRDH"/>
</dbReference>
<evidence type="ECO:0000256" key="1">
    <source>
        <dbReference type="ARBA" id="ARBA00006484"/>
    </source>
</evidence>
<comment type="similarity">
    <text evidence="1 3">Belongs to the short-chain dehydrogenases/reductases (SDR) family.</text>
</comment>
<evidence type="ECO:0000256" key="3">
    <source>
        <dbReference type="RuleBase" id="RU000363"/>
    </source>
</evidence>
<sequence length="256" mass="26883">MEGKVAIITGVSSGIGLVTTNAFLSSGWRVLGVDFSLAPPSIIENASFKSKFNFVQTDITQQNAARAIVSACQSAFGSRIDALINVAGILDKNAGVDNLQDEDWDRVIAVNLTAPIKLMREVINVMKVQKSGCIVNVASKAGTSGAVSGVAYTSSKHGLIGATKNTAWLYKEEGIRCNAICPGVVATNIASNLSGWDQFAGEKFQPVLNTHFDPATFSSAIHDASRPADVILFLASDAARGINGALVPVDNAWSVI</sequence>
<dbReference type="InterPro" id="IPR002347">
    <property type="entry name" value="SDR_fam"/>
</dbReference>
<evidence type="ECO:0000313" key="5">
    <source>
        <dbReference type="Proteomes" id="UP001498398"/>
    </source>
</evidence>
<gene>
    <name evidence="4" type="ORF">VKT23_013689</name>
</gene>
<dbReference type="SUPFAM" id="SSF51735">
    <property type="entry name" value="NAD(P)-binding Rossmann-fold domains"/>
    <property type="match status" value="1"/>
</dbReference>
<evidence type="ECO:0000313" key="4">
    <source>
        <dbReference type="EMBL" id="KAK7448426.1"/>
    </source>
</evidence>
<reference evidence="4 5" key="1">
    <citation type="submission" date="2024-01" db="EMBL/GenBank/DDBJ databases">
        <title>A draft genome for the cacao thread blight pathogen Marasmiellus scandens.</title>
        <authorList>
            <person name="Baruah I.K."/>
            <person name="Leung J."/>
            <person name="Bukari Y."/>
            <person name="Amoako-Attah I."/>
            <person name="Meinhardt L.W."/>
            <person name="Bailey B.A."/>
            <person name="Cohen S.P."/>
        </authorList>
    </citation>
    <scope>NUCLEOTIDE SEQUENCE [LARGE SCALE GENOMIC DNA]</scope>
    <source>
        <strain evidence="4 5">GH-19</strain>
    </source>
</reference>
<accession>A0ABR1J2S9</accession>
<keyword evidence="2" id="KW-0560">Oxidoreductase</keyword>
<organism evidence="4 5">
    <name type="scientific">Marasmiellus scandens</name>
    <dbReference type="NCBI Taxonomy" id="2682957"/>
    <lineage>
        <taxon>Eukaryota</taxon>
        <taxon>Fungi</taxon>
        <taxon>Dikarya</taxon>
        <taxon>Basidiomycota</taxon>
        <taxon>Agaricomycotina</taxon>
        <taxon>Agaricomycetes</taxon>
        <taxon>Agaricomycetidae</taxon>
        <taxon>Agaricales</taxon>
        <taxon>Marasmiineae</taxon>
        <taxon>Omphalotaceae</taxon>
        <taxon>Marasmiellus</taxon>
    </lineage>
</organism>
<comment type="caution">
    <text evidence="4">The sequence shown here is derived from an EMBL/GenBank/DDBJ whole genome shotgun (WGS) entry which is preliminary data.</text>
</comment>